<dbReference type="CDD" id="cd06261">
    <property type="entry name" value="TM_PBP2"/>
    <property type="match status" value="1"/>
</dbReference>
<evidence type="ECO:0000256" key="9">
    <source>
        <dbReference type="RuleBase" id="RU363032"/>
    </source>
</evidence>
<comment type="subcellular location">
    <subcellularLocation>
        <location evidence="1">Cell inner membrane</location>
        <topology evidence="1">Multi-pass membrane protein</topology>
    </subcellularLocation>
    <subcellularLocation>
        <location evidence="9">Cell membrane</location>
        <topology evidence="9">Multi-pass membrane protein</topology>
    </subcellularLocation>
</comment>
<gene>
    <name evidence="11" type="ORF">G6N74_29240</name>
</gene>
<evidence type="ECO:0000256" key="2">
    <source>
        <dbReference type="ARBA" id="ARBA00010072"/>
    </source>
</evidence>
<keyword evidence="3 9" id="KW-0813">Transport</keyword>
<dbReference type="PANTHER" id="PTHR30614">
    <property type="entry name" value="MEMBRANE COMPONENT OF AMINO ACID ABC TRANSPORTER"/>
    <property type="match status" value="1"/>
</dbReference>
<feature type="transmembrane region" description="Helical" evidence="9">
    <location>
        <begin position="238"/>
        <end position="258"/>
    </location>
</feature>
<comment type="similarity">
    <text evidence="2">Belongs to the binding-protein-dependent transport system permease family. HisMQ subfamily.</text>
</comment>
<protein>
    <submittedName>
        <fullName evidence="11">Amino acid ABC transporter permease</fullName>
    </submittedName>
</protein>
<feature type="domain" description="ABC transmembrane type-1" evidence="10">
    <location>
        <begin position="68"/>
        <end position="257"/>
    </location>
</feature>
<dbReference type="Proteomes" id="UP000481252">
    <property type="component" value="Unassembled WGS sequence"/>
</dbReference>
<keyword evidence="8 9" id="KW-0472">Membrane</keyword>
<sequence length="272" mass="29617">MSYQAVSGGSLLASKKALRQSLPWSYIISTVIALAVIATVLNFVNFKAIAALDFTVVYQYRYTFLWAIGTTLGITSTAIVIGLIVGIVLAVLIIQGPRPVRMVVTAYVEIWRNTPLIVQLFWVHFAMPVVTGVNTTALQSGLIAMTMQSAAYLTDIARTGILAVPKGQYEAAEALGLPTWSKWVDIILPQALRIVIPPLATIAVGFFKASAILSLLSVGELMTQTKNIATYTHKPIEVMTFVGLVYWALGYSFGSLAYKLEDILGSDQRARR</sequence>
<evidence type="ECO:0000259" key="10">
    <source>
        <dbReference type="PROSITE" id="PS50928"/>
    </source>
</evidence>
<dbReference type="GO" id="GO:0043190">
    <property type="term" value="C:ATP-binding cassette (ABC) transporter complex"/>
    <property type="evidence" value="ECO:0007669"/>
    <property type="project" value="InterPro"/>
</dbReference>
<evidence type="ECO:0000256" key="7">
    <source>
        <dbReference type="ARBA" id="ARBA00022989"/>
    </source>
</evidence>
<dbReference type="Gene3D" id="1.10.3720.10">
    <property type="entry name" value="MetI-like"/>
    <property type="match status" value="1"/>
</dbReference>
<keyword evidence="6" id="KW-0029">Amino-acid transport</keyword>
<dbReference type="InterPro" id="IPR010065">
    <property type="entry name" value="AA_ABC_transptr_permease_3TM"/>
</dbReference>
<dbReference type="GO" id="GO:0022857">
    <property type="term" value="F:transmembrane transporter activity"/>
    <property type="evidence" value="ECO:0007669"/>
    <property type="project" value="InterPro"/>
</dbReference>
<proteinExistence type="inferred from homology"/>
<organism evidence="11 12">
    <name type="scientific">Mesorhizobium zhangyense</name>
    <dbReference type="NCBI Taxonomy" id="1776730"/>
    <lineage>
        <taxon>Bacteria</taxon>
        <taxon>Pseudomonadati</taxon>
        <taxon>Pseudomonadota</taxon>
        <taxon>Alphaproteobacteria</taxon>
        <taxon>Hyphomicrobiales</taxon>
        <taxon>Phyllobacteriaceae</taxon>
        <taxon>Mesorhizobium</taxon>
    </lineage>
</organism>
<dbReference type="InterPro" id="IPR043429">
    <property type="entry name" value="ArtM/GltK/GlnP/TcyL/YhdX-like"/>
</dbReference>
<dbReference type="InterPro" id="IPR000515">
    <property type="entry name" value="MetI-like"/>
</dbReference>
<feature type="transmembrane region" description="Helical" evidence="9">
    <location>
        <begin position="24"/>
        <end position="44"/>
    </location>
</feature>
<dbReference type="RefSeq" id="WP_165121517.1">
    <property type="nucleotide sequence ID" value="NZ_JAAKZG010000027.1"/>
</dbReference>
<evidence type="ECO:0000313" key="12">
    <source>
        <dbReference type="Proteomes" id="UP000481252"/>
    </source>
</evidence>
<feature type="transmembrane region" description="Helical" evidence="9">
    <location>
        <begin position="199"/>
        <end position="218"/>
    </location>
</feature>
<keyword evidence="7 9" id="KW-1133">Transmembrane helix</keyword>
<reference evidence="11 12" key="1">
    <citation type="submission" date="2020-02" db="EMBL/GenBank/DDBJ databases">
        <title>Genome sequence of the type strain CGMCC 1.15528 of Mesorhizobium zhangyense.</title>
        <authorList>
            <person name="Gao J."/>
            <person name="Sun J."/>
        </authorList>
    </citation>
    <scope>NUCLEOTIDE SEQUENCE [LARGE SCALE GENOMIC DNA]</scope>
    <source>
        <strain evidence="11 12">CGMCC 1.15528</strain>
    </source>
</reference>
<dbReference type="EMBL" id="JAAKZG010000027">
    <property type="protein sequence ID" value="NGN45142.1"/>
    <property type="molecule type" value="Genomic_DNA"/>
</dbReference>
<keyword evidence="4" id="KW-1003">Cell membrane</keyword>
<evidence type="ECO:0000256" key="4">
    <source>
        <dbReference type="ARBA" id="ARBA00022475"/>
    </source>
</evidence>
<comment type="caution">
    <text evidence="11">The sequence shown here is derived from an EMBL/GenBank/DDBJ whole genome shotgun (WGS) entry which is preliminary data.</text>
</comment>
<feature type="transmembrane region" description="Helical" evidence="9">
    <location>
        <begin position="64"/>
        <end position="94"/>
    </location>
</feature>
<dbReference type="SUPFAM" id="SSF161098">
    <property type="entry name" value="MetI-like"/>
    <property type="match status" value="1"/>
</dbReference>
<keyword evidence="5 9" id="KW-0812">Transmembrane</keyword>
<evidence type="ECO:0000256" key="3">
    <source>
        <dbReference type="ARBA" id="ARBA00022448"/>
    </source>
</evidence>
<dbReference type="AlphaFoldDB" id="A0A7C9RBR3"/>
<dbReference type="NCBIfam" id="TIGR01726">
    <property type="entry name" value="HEQRo_perm_3TM"/>
    <property type="match status" value="1"/>
</dbReference>
<dbReference type="PROSITE" id="PS50928">
    <property type="entry name" value="ABC_TM1"/>
    <property type="match status" value="1"/>
</dbReference>
<dbReference type="InterPro" id="IPR035906">
    <property type="entry name" value="MetI-like_sf"/>
</dbReference>
<evidence type="ECO:0000256" key="5">
    <source>
        <dbReference type="ARBA" id="ARBA00022692"/>
    </source>
</evidence>
<evidence type="ECO:0000313" key="11">
    <source>
        <dbReference type="EMBL" id="NGN45142.1"/>
    </source>
</evidence>
<keyword evidence="12" id="KW-1185">Reference proteome</keyword>
<evidence type="ECO:0000256" key="6">
    <source>
        <dbReference type="ARBA" id="ARBA00022970"/>
    </source>
</evidence>
<dbReference type="GO" id="GO:0006865">
    <property type="term" value="P:amino acid transport"/>
    <property type="evidence" value="ECO:0007669"/>
    <property type="project" value="UniProtKB-KW"/>
</dbReference>
<dbReference type="Pfam" id="PF00528">
    <property type="entry name" value="BPD_transp_1"/>
    <property type="match status" value="1"/>
</dbReference>
<evidence type="ECO:0000256" key="8">
    <source>
        <dbReference type="ARBA" id="ARBA00023136"/>
    </source>
</evidence>
<dbReference type="PANTHER" id="PTHR30614:SF0">
    <property type="entry name" value="L-CYSTINE TRANSPORT SYSTEM PERMEASE PROTEIN TCYL"/>
    <property type="match status" value="1"/>
</dbReference>
<evidence type="ECO:0000256" key="1">
    <source>
        <dbReference type="ARBA" id="ARBA00004429"/>
    </source>
</evidence>
<name>A0A7C9RBR3_9HYPH</name>
<accession>A0A7C9RBR3</accession>